<dbReference type="OMA" id="RSRDMWL"/>
<dbReference type="SMART" id="SM01088">
    <property type="entry name" value="Col_cuticle_N"/>
    <property type="match status" value="1"/>
</dbReference>
<evidence type="ECO:0000313" key="5">
    <source>
        <dbReference type="EMBL" id="CDP98195.1"/>
    </source>
</evidence>
<organism evidence="5">
    <name type="scientific">Brugia malayi</name>
    <name type="common">Filarial nematode worm</name>
    <dbReference type="NCBI Taxonomy" id="6279"/>
    <lineage>
        <taxon>Eukaryota</taxon>
        <taxon>Metazoa</taxon>
        <taxon>Ecdysozoa</taxon>
        <taxon>Nematoda</taxon>
        <taxon>Chromadorea</taxon>
        <taxon>Rhabditida</taxon>
        <taxon>Spirurina</taxon>
        <taxon>Spiruromorpha</taxon>
        <taxon>Filarioidea</taxon>
        <taxon>Onchocercidae</taxon>
        <taxon>Brugia</taxon>
    </lineage>
</organism>
<reference evidence="5" key="2">
    <citation type="submission" date="2012-12" db="EMBL/GenBank/DDBJ databases">
        <authorList>
            <consortium name="WormBase Consortium"/>
            <person name="Ghedin E."/>
            <person name="Paulini M."/>
        </authorList>
    </citation>
    <scope>NUCLEOTIDE SEQUENCE</scope>
    <source>
        <strain evidence="5">FR3</strain>
    </source>
</reference>
<evidence type="ECO:0000313" key="6">
    <source>
        <dbReference type="Proteomes" id="UP000006672"/>
    </source>
</evidence>
<dbReference type="Pfam" id="PF01391">
    <property type="entry name" value="Collagen"/>
    <property type="match status" value="2"/>
</dbReference>
<accession>A0A1I9G3I3</accession>
<sequence length="333" mass="34603">MSAQRLATVSDSYPNKHNGSNLIMSISTRCRKEDLEQQYLRRLAVLACAFSTAAIIAAVITLPTLHSYVQSLHSHITDETEYCKSRSRNMLAEMSGLQLASMRRLKREWMFGHWVPTNENSNQEYEHASAAVINADLNTCCTCNQGSAGPVGPEGDPGNDGKDGINGKDGKNGVDGHVKPAVHADLCLICPPGRPGMSGSMGPKGPPGPKGTSGDLPKDGVRGETGTVGQPGAIGKPGRTGPPGTRGAPGRIIYMTGSQGPPGLQGPQGPPGPKGISGPDGQSFPGPPGLPGETGQPGPEGRPGRIGQRGTPGELGERGTCRHCPIPRMPSGF</sequence>
<dbReference type="Pfam" id="PF01484">
    <property type="entry name" value="Col_cuticle_N"/>
    <property type="match status" value="1"/>
</dbReference>
<dbReference type="GO" id="GO:0042302">
    <property type="term" value="F:structural constituent of cuticle"/>
    <property type="evidence" value="ECO:0007669"/>
    <property type="project" value="InterPro"/>
</dbReference>
<dbReference type="PANTHER" id="PTHR24637:SF286">
    <property type="entry name" value="CUTICLE COLLAGEN 6"/>
    <property type="match status" value="1"/>
</dbReference>
<evidence type="ECO:0000256" key="1">
    <source>
        <dbReference type="ARBA" id="ARBA00022737"/>
    </source>
</evidence>
<feature type="region of interest" description="Disordered" evidence="2">
    <location>
        <begin position="195"/>
        <end position="333"/>
    </location>
</feature>
<proteinExistence type="predicted"/>
<dbReference type="WormBase" id="Bm7658d">
    <property type="protein sequence ID" value="BM27796"/>
    <property type="gene ID" value="WBGene00227919"/>
    <property type="gene designation" value="Bma-rol-8"/>
</dbReference>
<name>A0A1I9G3I3_BRUMA</name>
<keyword evidence="1" id="KW-0677">Repeat</keyword>
<evidence type="ECO:0000256" key="2">
    <source>
        <dbReference type="SAM" id="MobiDB-lite"/>
    </source>
</evidence>
<protein>
    <submittedName>
        <fullName evidence="5">BMA-ROL-8, isoform d</fullName>
    </submittedName>
    <submittedName>
        <fullName evidence="7">Nematode cuticle collagen N-terminal domain-containing protein</fullName>
    </submittedName>
</protein>
<keyword evidence="3" id="KW-0812">Transmembrane</keyword>
<keyword evidence="6" id="KW-1185">Reference proteome</keyword>
<reference evidence="7" key="3">
    <citation type="submission" date="2020-12" db="UniProtKB">
        <authorList>
            <consortium name="WormBaseParasite"/>
        </authorList>
    </citation>
    <scope>IDENTIFICATION</scope>
</reference>
<dbReference type="EMBL" id="LN856992">
    <property type="protein sequence ID" value="CDP98195.1"/>
    <property type="molecule type" value="Genomic_DNA"/>
</dbReference>
<evidence type="ECO:0000313" key="7">
    <source>
        <dbReference type="WBParaSite" id="Bm7658d.1"/>
    </source>
</evidence>
<dbReference type="WBParaSite" id="Bm7658d.1">
    <property type="protein sequence ID" value="Bm7658d.1"/>
    <property type="gene ID" value="WBGene00227919"/>
</dbReference>
<dbReference type="AlphaFoldDB" id="A0A1I9G3I3"/>
<reference evidence="5 6" key="1">
    <citation type="journal article" date="2007" name="Science">
        <title>Draft genome of the filarial nematode parasite Brugia malayi.</title>
        <authorList>
            <person name="Ghedin E."/>
            <person name="Wang S."/>
            <person name="Spiro D."/>
            <person name="Caler E."/>
            <person name="Zhao Q."/>
            <person name="Crabtree J."/>
            <person name="Allen J.E."/>
            <person name="Delcher A.L."/>
            <person name="Guiliano D.B."/>
            <person name="Miranda-Saavedra D."/>
            <person name="Angiuoli S.V."/>
            <person name="Creasy T."/>
            <person name="Amedeo P."/>
            <person name="Haas B."/>
            <person name="El-Sayed N.M."/>
            <person name="Wortman J.R."/>
            <person name="Feldblyum T."/>
            <person name="Tallon L."/>
            <person name="Schatz M."/>
            <person name="Shumway M."/>
            <person name="Koo H."/>
            <person name="Salzberg S.L."/>
            <person name="Schobel S."/>
            <person name="Pertea M."/>
            <person name="Pop M."/>
            <person name="White O."/>
            <person name="Barton G.J."/>
            <person name="Carlow C.K."/>
            <person name="Crawford M.J."/>
            <person name="Daub J."/>
            <person name="Dimmic M.W."/>
            <person name="Estes C.F."/>
            <person name="Foster J.M."/>
            <person name="Ganatra M."/>
            <person name="Gregory W.F."/>
            <person name="Johnson N.M."/>
            <person name="Jin J."/>
            <person name="Komuniecki R."/>
            <person name="Korf I."/>
            <person name="Kumar S."/>
            <person name="Laney S."/>
            <person name="Li B.W."/>
            <person name="Li W."/>
            <person name="Lindblom T.H."/>
            <person name="Lustigman S."/>
            <person name="Ma D."/>
            <person name="Maina C.V."/>
            <person name="Martin D.M."/>
            <person name="McCarter J.P."/>
            <person name="McReynolds L."/>
            <person name="Mitreva M."/>
            <person name="Nutman T.B."/>
            <person name="Parkinson J."/>
            <person name="Peregrin-Alvarez J.M."/>
            <person name="Poole C."/>
            <person name="Ren Q."/>
            <person name="Saunders L."/>
            <person name="Sluder A.E."/>
            <person name="Smith K."/>
            <person name="Stanke M."/>
            <person name="Unnasch T.R."/>
            <person name="Ware J."/>
            <person name="Wei A.D."/>
            <person name="Weil G."/>
            <person name="Williams D.J."/>
            <person name="Zhang Y."/>
            <person name="Williams S.A."/>
            <person name="Fraser-Liggett C."/>
            <person name="Slatko B."/>
            <person name="Blaxter M.L."/>
            <person name="Scott A.L."/>
        </authorList>
    </citation>
    <scope>NUCLEOTIDE SEQUENCE</scope>
    <source>
        <strain evidence="5 6">FR3</strain>
    </source>
</reference>
<dbReference type="PANTHER" id="PTHR24637">
    <property type="entry name" value="COLLAGEN"/>
    <property type="match status" value="1"/>
</dbReference>
<gene>
    <name evidence="8" type="primary">bma-rol-8</name>
    <name evidence="5" type="synonym">Bma-rol-8</name>
    <name evidence="7" type="synonym">Bma-rol-8.1</name>
    <name evidence="8" type="synonym">bma-rol-8.1</name>
    <name evidence="8" type="ORF">Bm7658</name>
    <name evidence="5" type="ORF">BM_Bm7658</name>
</gene>
<dbReference type="InterPro" id="IPR002486">
    <property type="entry name" value="Col_cuticle_N"/>
</dbReference>
<feature type="transmembrane region" description="Helical" evidence="3">
    <location>
        <begin position="39"/>
        <end position="62"/>
    </location>
</feature>
<feature type="region of interest" description="Disordered" evidence="2">
    <location>
        <begin position="149"/>
        <end position="177"/>
    </location>
</feature>
<feature type="compositionally biased region" description="Low complexity" evidence="2">
    <location>
        <begin position="234"/>
        <end position="267"/>
    </location>
</feature>
<keyword evidence="3" id="KW-0472">Membrane</keyword>
<dbReference type="Proteomes" id="UP000006672">
    <property type="component" value="Unassembled WGS sequence"/>
</dbReference>
<keyword evidence="3" id="KW-1133">Transmembrane helix</keyword>
<feature type="compositionally biased region" description="Basic and acidic residues" evidence="2">
    <location>
        <begin position="159"/>
        <end position="177"/>
    </location>
</feature>
<evidence type="ECO:0000313" key="8">
    <source>
        <dbReference type="WormBase" id="Bm7658d"/>
    </source>
</evidence>
<dbReference type="InterPro" id="IPR008160">
    <property type="entry name" value="Collagen"/>
</dbReference>
<evidence type="ECO:0000256" key="3">
    <source>
        <dbReference type="SAM" id="Phobius"/>
    </source>
</evidence>
<evidence type="ECO:0000259" key="4">
    <source>
        <dbReference type="SMART" id="SM01088"/>
    </source>
</evidence>
<feature type="domain" description="Nematode cuticle collagen N-terminal" evidence="4">
    <location>
        <begin position="42"/>
        <end position="94"/>
    </location>
</feature>